<dbReference type="EMBL" id="JBHTIS010003343">
    <property type="protein sequence ID" value="MFD1051123.1"/>
    <property type="molecule type" value="Genomic_DNA"/>
</dbReference>
<dbReference type="InterPro" id="IPR038332">
    <property type="entry name" value="PPE_sf"/>
</dbReference>
<evidence type="ECO:0000259" key="1">
    <source>
        <dbReference type="Pfam" id="PF25547"/>
    </source>
</evidence>
<dbReference type="SUPFAM" id="SSF140459">
    <property type="entry name" value="PE/PPE dimer-like"/>
    <property type="match status" value="1"/>
</dbReference>
<evidence type="ECO:0000313" key="2">
    <source>
        <dbReference type="EMBL" id="MFD1051123.1"/>
    </source>
</evidence>
<proteinExistence type="predicted"/>
<feature type="domain" description="Outer membrane channel protein CpnT-like N-terminal" evidence="1">
    <location>
        <begin position="12"/>
        <end position="116"/>
    </location>
</feature>
<dbReference type="InterPro" id="IPR057746">
    <property type="entry name" value="CpnT-like_N"/>
</dbReference>
<accession>A0ABW3MKF4</accession>
<feature type="non-terminal residue" evidence="2">
    <location>
        <position position="162"/>
    </location>
</feature>
<comment type="caution">
    <text evidence="2">The sequence shown here is derived from an EMBL/GenBank/DDBJ whole genome shotgun (WGS) entry which is preliminary data.</text>
</comment>
<evidence type="ECO:0000313" key="3">
    <source>
        <dbReference type="Proteomes" id="UP001597045"/>
    </source>
</evidence>
<reference evidence="3" key="1">
    <citation type="journal article" date="2019" name="Int. J. Syst. Evol. Microbiol.">
        <title>The Global Catalogue of Microorganisms (GCM) 10K type strain sequencing project: providing services to taxonomists for standard genome sequencing and annotation.</title>
        <authorList>
            <consortium name="The Broad Institute Genomics Platform"/>
            <consortium name="The Broad Institute Genome Sequencing Center for Infectious Disease"/>
            <person name="Wu L."/>
            <person name="Ma J."/>
        </authorList>
    </citation>
    <scope>NUCLEOTIDE SEQUENCE [LARGE SCALE GENOMIC DNA]</scope>
    <source>
        <strain evidence="3">JCM 31486</strain>
    </source>
</reference>
<keyword evidence="3" id="KW-1185">Reference proteome</keyword>
<sequence length="162" mass="16827">MGIELPPELADVAAQTGVKWPAADEDKMRTAAQAWRDTGQKLHTLINDADTHAQSALHTTQGGGADAAREHWNGYVKPDTGRLTSLAKGCTTAADQLDHAANQIGEAKLAIVRNLVPLANHKDVAQHAAAAGHPTALLGLDTAVKGTAANVANVHQTLVTAV</sequence>
<organism evidence="2 3">
    <name type="scientific">Kibdelosporangium lantanae</name>
    <dbReference type="NCBI Taxonomy" id="1497396"/>
    <lineage>
        <taxon>Bacteria</taxon>
        <taxon>Bacillati</taxon>
        <taxon>Actinomycetota</taxon>
        <taxon>Actinomycetes</taxon>
        <taxon>Pseudonocardiales</taxon>
        <taxon>Pseudonocardiaceae</taxon>
        <taxon>Kibdelosporangium</taxon>
    </lineage>
</organism>
<protein>
    <recommendedName>
        <fullName evidence="1">Outer membrane channel protein CpnT-like N-terminal domain-containing protein</fullName>
    </recommendedName>
</protein>
<name>A0ABW3MKF4_9PSEU</name>
<dbReference type="Proteomes" id="UP001597045">
    <property type="component" value="Unassembled WGS sequence"/>
</dbReference>
<dbReference type="Gene3D" id="1.10.287.1060">
    <property type="entry name" value="ESAT-6-like"/>
    <property type="match status" value="1"/>
</dbReference>
<gene>
    <name evidence="2" type="ORF">ACFQ1S_39120</name>
</gene>
<dbReference type="Pfam" id="PF25547">
    <property type="entry name" value="WXG100_2"/>
    <property type="match status" value="1"/>
</dbReference>